<sequence>MAEFGPNGAAIGSGDPVSDRDYALTDEKPKIRRVLLACFLCGICASISVALIAAITAFVFSSATSAFGMPAAEFGERSNFMSGAFMAVMMAGFNWVVFYIVIPVTWVMLFFSIGLFPRRGILRHAPYYRWGAIWGALLVGAPTGIFGVAAENQGAFLGALLTGLAIGCAAGLLCASLFLAIVRPKQQLSLPAADVF</sequence>
<dbReference type="RefSeq" id="WP_119376202.1">
    <property type="nucleotide sequence ID" value="NZ_QWFX01000010.1"/>
</dbReference>
<feature type="transmembrane region" description="Helical" evidence="1">
    <location>
        <begin position="128"/>
        <end position="150"/>
    </location>
</feature>
<keyword evidence="1" id="KW-1133">Transmembrane helix</keyword>
<comment type="caution">
    <text evidence="2">The sequence shown here is derived from an EMBL/GenBank/DDBJ whole genome shotgun (WGS) entry which is preliminary data.</text>
</comment>
<dbReference type="AlphaFoldDB" id="A0A399RIX3"/>
<evidence type="ECO:0000313" key="3">
    <source>
        <dbReference type="Proteomes" id="UP000266385"/>
    </source>
</evidence>
<accession>A0A399RIX3</accession>
<feature type="transmembrane region" description="Helical" evidence="1">
    <location>
        <begin position="34"/>
        <end position="63"/>
    </location>
</feature>
<dbReference type="EMBL" id="QWFX01000010">
    <property type="protein sequence ID" value="RIJ29695.1"/>
    <property type="molecule type" value="Genomic_DNA"/>
</dbReference>
<proteinExistence type="predicted"/>
<dbReference type="OrthoDB" id="7619140at2"/>
<keyword evidence="3" id="KW-1185">Reference proteome</keyword>
<name>A0A399RIX3_9PROT</name>
<protein>
    <submittedName>
        <fullName evidence="2">Uncharacterized protein</fullName>
    </submittedName>
</protein>
<dbReference type="Proteomes" id="UP000266385">
    <property type="component" value="Unassembled WGS sequence"/>
</dbReference>
<reference evidence="2 3" key="1">
    <citation type="submission" date="2018-08" db="EMBL/GenBank/DDBJ databases">
        <title>Henriciella mobilis sp. nov., isolated from seawater.</title>
        <authorList>
            <person name="Cheng H."/>
            <person name="Wu Y.-H."/>
            <person name="Xu X.-W."/>
            <person name="Guo L.-L."/>
        </authorList>
    </citation>
    <scope>NUCLEOTIDE SEQUENCE [LARGE SCALE GENOMIC DNA]</scope>
    <source>
        <strain evidence="2 3">JN25</strain>
    </source>
</reference>
<organism evidence="2 3">
    <name type="scientific">Henriciella mobilis</name>
    <dbReference type="NCBI Taxonomy" id="2305467"/>
    <lineage>
        <taxon>Bacteria</taxon>
        <taxon>Pseudomonadati</taxon>
        <taxon>Pseudomonadota</taxon>
        <taxon>Alphaproteobacteria</taxon>
        <taxon>Hyphomonadales</taxon>
        <taxon>Hyphomonadaceae</taxon>
        <taxon>Henriciella</taxon>
    </lineage>
</organism>
<feature type="transmembrane region" description="Helical" evidence="1">
    <location>
        <begin position="156"/>
        <end position="182"/>
    </location>
</feature>
<evidence type="ECO:0000256" key="1">
    <source>
        <dbReference type="SAM" id="Phobius"/>
    </source>
</evidence>
<keyword evidence="1" id="KW-0472">Membrane</keyword>
<evidence type="ECO:0000313" key="2">
    <source>
        <dbReference type="EMBL" id="RIJ29695.1"/>
    </source>
</evidence>
<gene>
    <name evidence="2" type="ORF">D1223_09470</name>
</gene>
<feature type="transmembrane region" description="Helical" evidence="1">
    <location>
        <begin position="83"/>
        <end position="116"/>
    </location>
</feature>
<keyword evidence="1" id="KW-0812">Transmembrane</keyword>